<dbReference type="AlphaFoldDB" id="A0A4U8YTU7"/>
<gene>
    <name evidence="2" type="ORF">MSL71_44750</name>
</gene>
<reference evidence="2 3" key="1">
    <citation type="submission" date="2019-03" db="EMBL/GenBank/DDBJ databases">
        <authorList>
            <person name="Nijsse B."/>
        </authorList>
    </citation>
    <scope>NUCLEOTIDE SEQUENCE [LARGE SCALE GENOMIC DNA]</scope>
    <source>
        <strain evidence="2">Desulfoluna butyratoxydans MSL71</strain>
    </source>
</reference>
<evidence type="ECO:0000259" key="1">
    <source>
        <dbReference type="PROSITE" id="PS51186"/>
    </source>
</evidence>
<dbReference type="EMBL" id="CAADHO010000011">
    <property type="protein sequence ID" value="VFQ46799.1"/>
    <property type="molecule type" value="Genomic_DNA"/>
</dbReference>
<dbReference type="InterPro" id="IPR051908">
    <property type="entry name" value="Ribosomal_N-acetyltransferase"/>
</dbReference>
<organism evidence="2 3">
    <name type="scientific">Desulfoluna butyratoxydans</name>
    <dbReference type="NCBI Taxonomy" id="231438"/>
    <lineage>
        <taxon>Bacteria</taxon>
        <taxon>Pseudomonadati</taxon>
        <taxon>Thermodesulfobacteriota</taxon>
        <taxon>Desulfobacteria</taxon>
        <taxon>Desulfobacterales</taxon>
        <taxon>Desulfolunaceae</taxon>
        <taxon>Desulfoluna</taxon>
    </lineage>
</organism>
<dbReference type="GO" id="GO:0008999">
    <property type="term" value="F:protein-N-terminal-alanine acetyltransferase activity"/>
    <property type="evidence" value="ECO:0007669"/>
    <property type="project" value="TreeGrafter"/>
</dbReference>
<keyword evidence="2" id="KW-0012">Acyltransferase</keyword>
<accession>A0A4U8YTU7</accession>
<sequence length="179" mass="21468">MFYRQLDRHIQLRLSVPHFADELFQLTEKNRDYLKRWLPWLDSIKKPEDTRHFIDLQRHRFSKGLALHETIFYRGRIAGVLGYNLLDHANGIGHIGYWMGEEYTGKGIMTRAVKDLVMMGYHYWDLQKVEIRCGVENIRSRAIPERLGFTEEGTLRRVEKFYDQYRDLVVYGLLREDTE</sequence>
<dbReference type="GO" id="GO:1990189">
    <property type="term" value="F:protein N-terminal-serine acetyltransferase activity"/>
    <property type="evidence" value="ECO:0007669"/>
    <property type="project" value="TreeGrafter"/>
</dbReference>
<dbReference type="Proteomes" id="UP000507962">
    <property type="component" value="Unassembled WGS sequence"/>
</dbReference>
<dbReference type="InterPro" id="IPR000182">
    <property type="entry name" value="GNAT_dom"/>
</dbReference>
<keyword evidence="3" id="KW-1185">Reference proteome</keyword>
<protein>
    <submittedName>
        <fullName evidence="2">Acyl-coa n-acyltransferase</fullName>
    </submittedName>
</protein>
<dbReference type="PANTHER" id="PTHR43441">
    <property type="entry name" value="RIBOSOMAL-PROTEIN-SERINE ACETYLTRANSFERASE"/>
    <property type="match status" value="1"/>
</dbReference>
<proteinExistence type="predicted"/>
<dbReference type="InterPro" id="IPR016181">
    <property type="entry name" value="Acyl_CoA_acyltransferase"/>
</dbReference>
<evidence type="ECO:0000313" key="3">
    <source>
        <dbReference type="Proteomes" id="UP000507962"/>
    </source>
</evidence>
<feature type="domain" description="N-acetyltransferase" evidence="1">
    <location>
        <begin position="21"/>
        <end position="176"/>
    </location>
</feature>
<dbReference type="Pfam" id="PF13302">
    <property type="entry name" value="Acetyltransf_3"/>
    <property type="match status" value="1"/>
</dbReference>
<dbReference type="PROSITE" id="PS51186">
    <property type="entry name" value="GNAT"/>
    <property type="match status" value="1"/>
</dbReference>
<evidence type="ECO:0000313" key="2">
    <source>
        <dbReference type="EMBL" id="VFQ46799.1"/>
    </source>
</evidence>
<name>A0A4U8YTU7_9BACT</name>
<dbReference type="GO" id="GO:0005737">
    <property type="term" value="C:cytoplasm"/>
    <property type="evidence" value="ECO:0007669"/>
    <property type="project" value="TreeGrafter"/>
</dbReference>
<dbReference type="RefSeq" id="WP_180145254.1">
    <property type="nucleotide sequence ID" value="NZ_CAADHO010000011.1"/>
</dbReference>
<dbReference type="Gene3D" id="3.40.630.30">
    <property type="match status" value="1"/>
</dbReference>
<dbReference type="SUPFAM" id="SSF55729">
    <property type="entry name" value="Acyl-CoA N-acyltransferases (Nat)"/>
    <property type="match status" value="1"/>
</dbReference>
<dbReference type="PANTHER" id="PTHR43441:SF12">
    <property type="entry name" value="RIBOSOMAL N-ACETYLTRANSFERASE YDAF-RELATED"/>
    <property type="match status" value="1"/>
</dbReference>
<keyword evidence="2" id="KW-0808">Transferase</keyword>